<evidence type="ECO:0000256" key="9">
    <source>
        <dbReference type="SAM" id="SignalP"/>
    </source>
</evidence>
<evidence type="ECO:0000256" key="4">
    <source>
        <dbReference type="ARBA" id="ARBA00022622"/>
    </source>
</evidence>
<dbReference type="InterPro" id="IPR025932">
    <property type="entry name" value="Trypano_VSG_B_N_dom"/>
</dbReference>
<organism evidence="11">
    <name type="scientific">Trypanosoma brucei</name>
    <dbReference type="NCBI Taxonomy" id="5691"/>
    <lineage>
        <taxon>Eukaryota</taxon>
        <taxon>Discoba</taxon>
        <taxon>Euglenozoa</taxon>
        <taxon>Kinetoplastea</taxon>
        <taxon>Metakinetoplastina</taxon>
        <taxon>Trypanosomatida</taxon>
        <taxon>Trypanosomatidae</taxon>
        <taxon>Trypanosoma</taxon>
    </lineage>
</organism>
<evidence type="ECO:0000256" key="5">
    <source>
        <dbReference type="ARBA" id="ARBA00022729"/>
    </source>
</evidence>
<keyword evidence="6" id="KW-0472">Membrane</keyword>
<dbReference type="EMBL" id="KX699779">
    <property type="protein sequence ID" value="APD73735.1"/>
    <property type="molecule type" value="Genomic_DNA"/>
</dbReference>
<accession>A0A1J0R795</accession>
<reference evidence="11" key="1">
    <citation type="submission" date="2016-08" db="EMBL/GenBank/DDBJ databases">
        <title>VSG repertoire of Trypanosoma brucei EATRO 1125.</title>
        <authorList>
            <person name="Cross G.A."/>
        </authorList>
    </citation>
    <scope>NUCLEOTIDE SEQUENCE</scope>
    <source>
        <strain evidence="11">EATRO 1125</strain>
    </source>
</reference>
<evidence type="ECO:0000313" key="11">
    <source>
        <dbReference type="EMBL" id="APD73735.1"/>
    </source>
</evidence>
<dbReference type="Pfam" id="PF13206">
    <property type="entry name" value="VSG_B"/>
    <property type="match status" value="1"/>
</dbReference>
<evidence type="ECO:0000256" key="2">
    <source>
        <dbReference type="ARBA" id="ARBA00004609"/>
    </source>
</evidence>
<feature type="chain" id="PRO_5012023422" evidence="9">
    <location>
        <begin position="23"/>
        <end position="287"/>
    </location>
</feature>
<evidence type="ECO:0000259" key="10">
    <source>
        <dbReference type="Pfam" id="PF13206"/>
    </source>
</evidence>
<keyword evidence="3" id="KW-1003">Cell membrane</keyword>
<keyword evidence="5 9" id="KW-0732">Signal</keyword>
<evidence type="ECO:0000256" key="1">
    <source>
        <dbReference type="ARBA" id="ARBA00002523"/>
    </source>
</evidence>
<comment type="function">
    <text evidence="1">VSG forms a coat on the surface of the parasite. The trypanosome evades the immune response of the host by expressing a series of antigenically distinct VSGs from an estimated 1000 VSG genes.</text>
</comment>
<feature type="signal peptide" evidence="9">
    <location>
        <begin position="1"/>
        <end position="22"/>
    </location>
</feature>
<evidence type="ECO:0000256" key="3">
    <source>
        <dbReference type="ARBA" id="ARBA00022475"/>
    </source>
</evidence>
<keyword evidence="8" id="KW-0449">Lipoprotein</keyword>
<feature type="domain" description="Trypanosome variant surface glycoprotein B-type N-terminal" evidence="10">
    <location>
        <begin position="16"/>
        <end position="276"/>
    </location>
</feature>
<evidence type="ECO:0000256" key="8">
    <source>
        <dbReference type="ARBA" id="ARBA00023288"/>
    </source>
</evidence>
<proteinExistence type="predicted"/>
<dbReference type="GO" id="GO:0005886">
    <property type="term" value="C:plasma membrane"/>
    <property type="evidence" value="ECO:0007669"/>
    <property type="project" value="UniProtKB-SubCell"/>
</dbReference>
<sequence length="287" mass="31746">MKLAVATAAMYFLLDVIARTEAAVTEGVNAAIFPALCSELQLCDEEIEFVPSLYSEKPPLEDLYKLKMSLADSGWRASFVSKGDSQTLTAKPLPITGGNEEWKEKWSLWAEAAADLALDKAEEALHQKHSITNLKPERKQKLKQAVAELTEAAHSPQTQQTSELKRPADDTELKNQLLIALYRAPEMNKDQPENAKLFGSVTAGHATECSKAPPTGPDRSLAETIYCVCGTKDSDNVKPCNARQGTAVDRESSTAPLPSKWSRIRLICPKVNKKKSPHINSWHYWSR</sequence>
<comment type="subcellular location">
    <subcellularLocation>
        <location evidence="2">Cell membrane</location>
        <topology evidence="2">Lipid-anchor</topology>
        <topology evidence="2">GPI-anchor</topology>
    </subcellularLocation>
</comment>
<keyword evidence="7" id="KW-0325">Glycoprotein</keyword>
<keyword evidence="4" id="KW-0336">GPI-anchor</keyword>
<name>A0A1J0R795_9TRYP</name>
<evidence type="ECO:0000256" key="6">
    <source>
        <dbReference type="ARBA" id="ARBA00023136"/>
    </source>
</evidence>
<evidence type="ECO:0000256" key="7">
    <source>
        <dbReference type="ARBA" id="ARBA00023180"/>
    </source>
</evidence>
<dbReference type="AlphaFoldDB" id="A0A1J0R795"/>
<dbReference type="GO" id="GO:0098552">
    <property type="term" value="C:side of membrane"/>
    <property type="evidence" value="ECO:0007669"/>
    <property type="project" value="UniProtKB-KW"/>
</dbReference>
<protein>
    <submittedName>
        <fullName evidence="11">Variant surface glycoprotein 1125.1548</fullName>
    </submittedName>
</protein>